<keyword evidence="8" id="KW-1185">Reference proteome</keyword>
<feature type="transmembrane region" description="Helical" evidence="6">
    <location>
        <begin position="32"/>
        <end position="55"/>
    </location>
</feature>
<name>A0AAE3LMF7_9FIRM</name>
<evidence type="ECO:0000256" key="2">
    <source>
        <dbReference type="ARBA" id="ARBA00022692"/>
    </source>
</evidence>
<dbReference type="Gene3D" id="1.20.1080.10">
    <property type="entry name" value="Glycerol uptake facilitator protein"/>
    <property type="match status" value="1"/>
</dbReference>
<comment type="caution">
    <text evidence="7">The sequence shown here is derived from an EMBL/GenBank/DDBJ whole genome shotgun (WGS) entry which is preliminary data.</text>
</comment>
<dbReference type="Pfam" id="PF01226">
    <property type="entry name" value="Form_Nir_trans"/>
    <property type="match status" value="1"/>
</dbReference>
<keyword evidence="3 6" id="KW-1133">Transmembrane helix</keyword>
<dbReference type="Proteomes" id="UP001208131">
    <property type="component" value="Unassembled WGS sequence"/>
</dbReference>
<feature type="transmembrane region" description="Helical" evidence="6">
    <location>
        <begin position="7"/>
        <end position="26"/>
    </location>
</feature>
<keyword evidence="2 6" id="KW-0812">Transmembrane</keyword>
<evidence type="ECO:0000256" key="4">
    <source>
        <dbReference type="ARBA" id="ARBA00023136"/>
    </source>
</evidence>
<feature type="transmembrane region" description="Helical" evidence="6">
    <location>
        <begin position="109"/>
        <end position="129"/>
    </location>
</feature>
<evidence type="ECO:0000256" key="5">
    <source>
        <dbReference type="ARBA" id="ARBA00049660"/>
    </source>
</evidence>
<comment type="subcellular location">
    <subcellularLocation>
        <location evidence="1">Membrane</location>
        <topology evidence="1">Multi-pass membrane protein</topology>
    </subcellularLocation>
</comment>
<dbReference type="EMBL" id="JAOQJZ010000006">
    <property type="protein sequence ID" value="MCU6705766.1"/>
    <property type="molecule type" value="Genomic_DNA"/>
</dbReference>
<evidence type="ECO:0000256" key="3">
    <source>
        <dbReference type="ARBA" id="ARBA00022989"/>
    </source>
</evidence>
<gene>
    <name evidence="7" type="ORF">OCV57_07500</name>
</gene>
<dbReference type="RefSeq" id="WP_267301042.1">
    <property type="nucleotide sequence ID" value="NZ_JAOQJZ010000006.1"/>
</dbReference>
<protein>
    <submittedName>
        <fullName evidence="7">Formate/nitrite transporter family protein</fullName>
    </submittedName>
</protein>
<dbReference type="GO" id="GO:0005886">
    <property type="term" value="C:plasma membrane"/>
    <property type="evidence" value="ECO:0007669"/>
    <property type="project" value="TreeGrafter"/>
</dbReference>
<dbReference type="PANTHER" id="PTHR30520:SF6">
    <property type="entry name" value="FORMATE_NITRATE FAMILY TRANSPORTER (EUROFUNG)"/>
    <property type="match status" value="1"/>
</dbReference>
<evidence type="ECO:0000256" key="6">
    <source>
        <dbReference type="SAM" id="Phobius"/>
    </source>
</evidence>
<dbReference type="InterPro" id="IPR023271">
    <property type="entry name" value="Aquaporin-like"/>
</dbReference>
<dbReference type="AlphaFoldDB" id="A0AAE3LMF7"/>
<comment type="similarity">
    <text evidence="5">Belongs to the FNT transporter (TC 1.A.16) family.</text>
</comment>
<accession>A0AAE3LMF7</accession>
<evidence type="ECO:0000313" key="7">
    <source>
        <dbReference type="EMBL" id="MCU6705766.1"/>
    </source>
</evidence>
<sequence>MKKIIDIFLRSLLTGVAIAIGGTVYLSCPNKYLGAFLFGIGLFVILFFGFNLFTGKVGYAVENKPSYLGELGIIWLGNFAGAVISALLITQTRISTISDKATELCNIKLGDNITSVFILSFFCGILMFVAADGYKTIQNPAGQILAIFLPVVVFILSGFEHCVANMYFFTIADLWSIKAFGYLIIMSLGNSIGGILIPLLRKGFVSKA</sequence>
<keyword evidence="4 6" id="KW-0472">Membrane</keyword>
<feature type="transmembrane region" description="Helical" evidence="6">
    <location>
        <begin position="67"/>
        <end position="89"/>
    </location>
</feature>
<dbReference type="GO" id="GO:0015513">
    <property type="term" value="F:high-affinity secondary active nitrite transmembrane transporter activity"/>
    <property type="evidence" value="ECO:0007669"/>
    <property type="project" value="TreeGrafter"/>
</dbReference>
<reference evidence="7 8" key="1">
    <citation type="journal article" date="2021" name="ISME Commun">
        <title>Automated analysis of genomic sequences facilitates high-throughput and comprehensive description of bacteria.</title>
        <authorList>
            <person name="Hitch T.C.A."/>
        </authorList>
    </citation>
    <scope>NUCLEOTIDE SEQUENCE [LARGE SCALE GENOMIC DNA]</scope>
    <source>
        <strain evidence="7 8">Sanger_31</strain>
    </source>
</reference>
<dbReference type="InterPro" id="IPR000292">
    <property type="entry name" value="For/NO2_transpt"/>
</dbReference>
<proteinExistence type="inferred from homology"/>
<feature type="transmembrane region" description="Helical" evidence="6">
    <location>
        <begin position="141"/>
        <end position="159"/>
    </location>
</feature>
<organism evidence="7 8">
    <name type="scientific">Hominimerdicola aceti</name>
    <dbReference type="NCBI Taxonomy" id="2981726"/>
    <lineage>
        <taxon>Bacteria</taxon>
        <taxon>Bacillati</taxon>
        <taxon>Bacillota</taxon>
        <taxon>Clostridia</taxon>
        <taxon>Eubacteriales</taxon>
        <taxon>Oscillospiraceae</taxon>
        <taxon>Hominimerdicola</taxon>
    </lineage>
</organism>
<dbReference type="GO" id="GO:0015707">
    <property type="term" value="P:nitrite transport"/>
    <property type="evidence" value="ECO:0007669"/>
    <property type="project" value="TreeGrafter"/>
</dbReference>
<evidence type="ECO:0000256" key="1">
    <source>
        <dbReference type="ARBA" id="ARBA00004141"/>
    </source>
</evidence>
<dbReference type="PANTHER" id="PTHR30520">
    <property type="entry name" value="FORMATE TRANSPORTER-RELATED"/>
    <property type="match status" value="1"/>
</dbReference>
<evidence type="ECO:0000313" key="8">
    <source>
        <dbReference type="Proteomes" id="UP001208131"/>
    </source>
</evidence>
<feature type="transmembrane region" description="Helical" evidence="6">
    <location>
        <begin position="179"/>
        <end position="200"/>
    </location>
</feature>